<dbReference type="Proteomes" id="UP000321938">
    <property type="component" value="Unassembled WGS sequence"/>
</dbReference>
<name>A0A5C7B386_9FLAO</name>
<proteinExistence type="predicted"/>
<comment type="caution">
    <text evidence="1">The sequence shown here is derived from an EMBL/GenBank/DDBJ whole genome shotgun (WGS) entry which is preliminary data.</text>
</comment>
<dbReference type="EMBL" id="VOSB01000034">
    <property type="protein sequence ID" value="TXE15422.1"/>
    <property type="molecule type" value="Genomic_DNA"/>
</dbReference>
<keyword evidence="2" id="KW-1185">Reference proteome</keyword>
<dbReference type="AlphaFoldDB" id="A0A5C7B386"/>
<reference evidence="1 2" key="1">
    <citation type="submission" date="2019-08" db="EMBL/GenBank/DDBJ databases">
        <title>Genome of Psychroserpens burtonensis ACAM 167.</title>
        <authorList>
            <person name="Bowman J.P."/>
        </authorList>
    </citation>
    <scope>NUCLEOTIDE SEQUENCE [LARGE SCALE GENOMIC DNA]</scope>
    <source>
        <strain evidence="1 2">ACAM 167</strain>
    </source>
</reference>
<evidence type="ECO:0000313" key="1">
    <source>
        <dbReference type="EMBL" id="TXE15422.1"/>
    </source>
</evidence>
<sequence length="60" mass="6707">MPKLIVLQLLLLLMLILLLLLLQLLPNLVKIKLEYGIILVKKDVLEGLEVLVLVVLVAVP</sequence>
<accession>A0A5C7B386</accession>
<protein>
    <submittedName>
        <fullName evidence="1">Uncharacterized protein</fullName>
    </submittedName>
</protein>
<gene>
    <name evidence="1" type="ORF">ES692_16780</name>
</gene>
<evidence type="ECO:0000313" key="2">
    <source>
        <dbReference type="Proteomes" id="UP000321938"/>
    </source>
</evidence>
<organism evidence="1 2">
    <name type="scientific">Psychroserpens burtonensis</name>
    <dbReference type="NCBI Taxonomy" id="49278"/>
    <lineage>
        <taxon>Bacteria</taxon>
        <taxon>Pseudomonadati</taxon>
        <taxon>Bacteroidota</taxon>
        <taxon>Flavobacteriia</taxon>
        <taxon>Flavobacteriales</taxon>
        <taxon>Flavobacteriaceae</taxon>
        <taxon>Psychroserpens</taxon>
    </lineage>
</organism>